<keyword evidence="6 10" id="KW-0812">Transmembrane</keyword>
<dbReference type="EMBL" id="BJZU01000033">
    <property type="protein sequence ID" value="GEP04025.1"/>
    <property type="molecule type" value="Genomic_DNA"/>
</dbReference>
<evidence type="ECO:0000256" key="5">
    <source>
        <dbReference type="ARBA" id="ARBA00022597"/>
    </source>
</evidence>
<name>A0A512J243_9HYPH</name>
<keyword evidence="9 10" id="KW-0472">Membrane</keyword>
<comment type="caution">
    <text evidence="12">The sequence shown here is derived from an EMBL/GenBank/DDBJ whole genome shotgun (WGS) entry which is preliminary data.</text>
</comment>
<dbReference type="EMBL" id="BSPK01000033">
    <property type="protein sequence ID" value="GLS64056.1"/>
    <property type="molecule type" value="Genomic_DNA"/>
</dbReference>
<dbReference type="InterPro" id="IPR000412">
    <property type="entry name" value="ABC_2_transport"/>
</dbReference>
<accession>A0A512J243</accession>
<dbReference type="GO" id="GO:0015774">
    <property type="term" value="P:polysaccharide transport"/>
    <property type="evidence" value="ECO:0007669"/>
    <property type="project" value="UniProtKB-KW"/>
</dbReference>
<gene>
    <name evidence="12" type="primary">rkpT2</name>
    <name evidence="13" type="ORF">GCM10007888_24370</name>
    <name evidence="12" type="ORF">MOX02_20630</name>
</gene>
<evidence type="ECO:0000256" key="3">
    <source>
        <dbReference type="ARBA" id="ARBA00022448"/>
    </source>
</evidence>
<keyword evidence="3" id="KW-0813">Transport</keyword>
<keyword evidence="15" id="KW-1185">Reference proteome</keyword>
<feature type="transmembrane region" description="Helical" evidence="10">
    <location>
        <begin position="21"/>
        <end position="41"/>
    </location>
</feature>
<evidence type="ECO:0000313" key="15">
    <source>
        <dbReference type="Proteomes" id="UP001156856"/>
    </source>
</evidence>
<comment type="similarity">
    <text evidence="2">Belongs to the ABC-2 integral membrane protein family.</text>
</comment>
<organism evidence="12 14">
    <name type="scientific">Methylobacterium oxalidis</name>
    <dbReference type="NCBI Taxonomy" id="944322"/>
    <lineage>
        <taxon>Bacteria</taxon>
        <taxon>Pseudomonadati</taxon>
        <taxon>Pseudomonadota</taxon>
        <taxon>Alphaproteobacteria</taxon>
        <taxon>Hyphomicrobiales</taxon>
        <taxon>Methylobacteriaceae</taxon>
        <taxon>Methylobacterium</taxon>
    </lineage>
</organism>
<evidence type="ECO:0000256" key="9">
    <source>
        <dbReference type="ARBA" id="ARBA00023136"/>
    </source>
</evidence>
<feature type="transmembrane region" description="Helical" evidence="10">
    <location>
        <begin position="218"/>
        <end position="235"/>
    </location>
</feature>
<reference evidence="13" key="4">
    <citation type="submission" date="2023-01" db="EMBL/GenBank/DDBJ databases">
        <title>Draft genome sequence of Methylobacterium oxalidis strain NBRC 107715.</title>
        <authorList>
            <person name="Sun Q."/>
            <person name="Mori K."/>
        </authorList>
    </citation>
    <scope>NUCLEOTIDE SEQUENCE</scope>
    <source>
        <strain evidence="13">NBRC 107715</strain>
    </source>
</reference>
<evidence type="ECO:0000313" key="12">
    <source>
        <dbReference type="EMBL" id="GEP04025.1"/>
    </source>
</evidence>
<evidence type="ECO:0000256" key="10">
    <source>
        <dbReference type="SAM" id="Phobius"/>
    </source>
</evidence>
<dbReference type="PRINTS" id="PR00164">
    <property type="entry name" value="ABC2TRNSPORT"/>
</dbReference>
<sequence length="244" mass="27404">MLHALMLRDMRTRFGGSHLGYAVVVLWPVVHVFILVSVYVFRKVPAPIGDSRALFFASGCVTVLIFQYISREVMKAVMMNRPLTYYPQVKLIDVVFARIIVEIVTGFLGLLTVMAILAAFGVNPFPADPITAISGYCAAILLGIGIGTVNIGIISFFPAWLMGYQLFSIVMYIASGTMFLPSYLPKELYEIMKYNPAVQIVEWVRLGYYPNLGVKVDYMYVILFSLTSLTLGLLLERYVVRQRT</sequence>
<feature type="domain" description="ABC-2 type transporter transmembrane" evidence="11">
    <location>
        <begin position="3"/>
        <end position="207"/>
    </location>
</feature>
<dbReference type="PANTHER" id="PTHR30413:SF10">
    <property type="entry name" value="CAPSULE POLYSACCHARIDE EXPORT INNER-MEMBRANE PROTEIN CTRC"/>
    <property type="match status" value="1"/>
</dbReference>
<evidence type="ECO:0000313" key="14">
    <source>
        <dbReference type="Proteomes" id="UP000321960"/>
    </source>
</evidence>
<dbReference type="GO" id="GO:0140359">
    <property type="term" value="F:ABC-type transporter activity"/>
    <property type="evidence" value="ECO:0007669"/>
    <property type="project" value="InterPro"/>
</dbReference>
<feature type="transmembrane region" description="Helical" evidence="10">
    <location>
        <begin position="164"/>
        <end position="184"/>
    </location>
</feature>
<evidence type="ECO:0000256" key="2">
    <source>
        <dbReference type="ARBA" id="ARBA00007783"/>
    </source>
</evidence>
<keyword evidence="5" id="KW-0762">Sugar transport</keyword>
<dbReference type="PANTHER" id="PTHR30413">
    <property type="entry name" value="INNER MEMBRANE TRANSPORT PERMEASE"/>
    <property type="match status" value="1"/>
</dbReference>
<evidence type="ECO:0000256" key="1">
    <source>
        <dbReference type="ARBA" id="ARBA00004651"/>
    </source>
</evidence>
<protein>
    <submittedName>
        <fullName evidence="12">Transport permease protein</fullName>
    </submittedName>
</protein>
<keyword evidence="8" id="KW-0625">Polysaccharide transport</keyword>
<dbReference type="Pfam" id="PF01061">
    <property type="entry name" value="ABC2_membrane"/>
    <property type="match status" value="1"/>
</dbReference>
<feature type="transmembrane region" description="Helical" evidence="10">
    <location>
        <begin position="53"/>
        <end position="70"/>
    </location>
</feature>
<reference evidence="12 14" key="3">
    <citation type="submission" date="2019-07" db="EMBL/GenBank/DDBJ databases">
        <title>Whole genome shotgun sequence of Methylobacterium oxalidis NBRC 107715.</title>
        <authorList>
            <person name="Hosoyama A."/>
            <person name="Uohara A."/>
            <person name="Ohji S."/>
            <person name="Ichikawa N."/>
        </authorList>
    </citation>
    <scope>NUCLEOTIDE SEQUENCE [LARGE SCALE GENOMIC DNA]</scope>
    <source>
        <strain evidence="12 14">NBRC 107715</strain>
    </source>
</reference>
<feature type="transmembrane region" description="Helical" evidence="10">
    <location>
        <begin position="91"/>
        <end position="121"/>
    </location>
</feature>
<evidence type="ECO:0000256" key="8">
    <source>
        <dbReference type="ARBA" id="ARBA00023047"/>
    </source>
</evidence>
<evidence type="ECO:0000313" key="13">
    <source>
        <dbReference type="EMBL" id="GLS64056.1"/>
    </source>
</evidence>
<dbReference type="Proteomes" id="UP001156856">
    <property type="component" value="Unassembled WGS sequence"/>
</dbReference>
<evidence type="ECO:0000259" key="11">
    <source>
        <dbReference type="Pfam" id="PF01061"/>
    </source>
</evidence>
<feature type="transmembrane region" description="Helical" evidence="10">
    <location>
        <begin position="133"/>
        <end position="157"/>
    </location>
</feature>
<keyword evidence="7 10" id="KW-1133">Transmembrane helix</keyword>
<comment type="subcellular location">
    <subcellularLocation>
        <location evidence="1">Cell membrane</location>
        <topology evidence="1">Multi-pass membrane protein</topology>
    </subcellularLocation>
</comment>
<proteinExistence type="inferred from homology"/>
<evidence type="ECO:0000256" key="7">
    <source>
        <dbReference type="ARBA" id="ARBA00022989"/>
    </source>
</evidence>
<evidence type="ECO:0000256" key="6">
    <source>
        <dbReference type="ARBA" id="ARBA00022692"/>
    </source>
</evidence>
<keyword evidence="4" id="KW-1003">Cell membrane</keyword>
<reference evidence="15" key="2">
    <citation type="journal article" date="2019" name="Int. J. Syst. Evol. Microbiol.">
        <title>The Global Catalogue of Microorganisms (GCM) 10K type strain sequencing project: providing services to taxonomists for standard genome sequencing and annotation.</title>
        <authorList>
            <consortium name="The Broad Institute Genomics Platform"/>
            <consortium name="The Broad Institute Genome Sequencing Center for Infectious Disease"/>
            <person name="Wu L."/>
            <person name="Ma J."/>
        </authorList>
    </citation>
    <scope>NUCLEOTIDE SEQUENCE [LARGE SCALE GENOMIC DNA]</scope>
    <source>
        <strain evidence="15">NBRC 107715</strain>
    </source>
</reference>
<dbReference type="Proteomes" id="UP000321960">
    <property type="component" value="Unassembled WGS sequence"/>
</dbReference>
<dbReference type="GO" id="GO:0015920">
    <property type="term" value="P:lipopolysaccharide transport"/>
    <property type="evidence" value="ECO:0007669"/>
    <property type="project" value="TreeGrafter"/>
</dbReference>
<reference evidence="13" key="1">
    <citation type="journal article" date="2014" name="Int. J. Syst. Evol. Microbiol.">
        <title>Complete genome of a new Firmicutes species belonging to the dominant human colonic microbiota ('Ruminococcus bicirculans') reveals two chromosomes and a selective capacity to utilize plant glucans.</title>
        <authorList>
            <consortium name="NISC Comparative Sequencing Program"/>
            <person name="Wegmann U."/>
            <person name="Louis P."/>
            <person name="Goesmann A."/>
            <person name="Henrissat B."/>
            <person name="Duncan S.H."/>
            <person name="Flint H.J."/>
        </authorList>
    </citation>
    <scope>NUCLEOTIDE SEQUENCE</scope>
    <source>
        <strain evidence="13">NBRC 107715</strain>
    </source>
</reference>
<dbReference type="AlphaFoldDB" id="A0A512J243"/>
<evidence type="ECO:0000256" key="4">
    <source>
        <dbReference type="ARBA" id="ARBA00022475"/>
    </source>
</evidence>
<dbReference type="InterPro" id="IPR013525">
    <property type="entry name" value="ABC2_TM"/>
</dbReference>
<dbReference type="GO" id="GO:0043190">
    <property type="term" value="C:ATP-binding cassette (ABC) transporter complex"/>
    <property type="evidence" value="ECO:0007669"/>
    <property type="project" value="InterPro"/>
</dbReference>